<dbReference type="InterPro" id="IPR023228">
    <property type="entry name" value="SAM_OH_AdoTrfase_N_sf"/>
</dbReference>
<protein>
    <recommendedName>
        <fullName evidence="7">S-adenosyl-l-methionine hydroxide adenosyltransferase</fullName>
    </recommendedName>
</protein>
<accession>A0A098LCX3</accession>
<dbReference type="Gene3D" id="3.40.50.10790">
    <property type="entry name" value="S-adenosyl-l-methionine hydroxide adenosyltransferase, N-terminal"/>
    <property type="match status" value="1"/>
</dbReference>
<evidence type="ECO:0000313" key="5">
    <source>
        <dbReference type="EMBL" id="GAL84237.1"/>
    </source>
</evidence>
<dbReference type="SUPFAM" id="SSF101852">
    <property type="entry name" value="Bacterial fluorinating enzyme, C-terminal domain"/>
    <property type="match status" value="1"/>
</dbReference>
<sequence length="252" mass="27751">MSDFGHRDHYVAAVKAKIFSINPSINVVDITHSIENFNIAHGAYILKSVFRDFPQGTVHLVSVNAPSGPEERAVAVKLEEHYFVGIDNGLFSLLSDKAPTAIVELTKDSSYNRVFPEKTTLAAAAVSLASGTNIYNIGTQISSLRTMLNRQVRVSKTQIGGHVIHVDQYGNLVTNISEELFYKQKNNRSFTVHFARETVDFIADSYDSMDHGDCLVLFNSNGFLEIAISQGNASELLGMGFDTPVMINFSEV</sequence>
<keyword evidence="6" id="KW-1185">Reference proteome</keyword>
<dbReference type="PANTHER" id="PTHR35092">
    <property type="entry name" value="CHLORINASE MJ1651"/>
    <property type="match status" value="1"/>
</dbReference>
<gene>
    <name evidence="5" type="ORF">MYP_1465</name>
</gene>
<dbReference type="STRING" id="153721.MYP_1465"/>
<proteinExistence type="inferred from homology"/>
<reference evidence="5 6" key="1">
    <citation type="submission" date="2014-09" db="EMBL/GenBank/DDBJ databases">
        <title>Sporocytophaga myxococcoides PG-01 genome sequencing.</title>
        <authorList>
            <person name="Liu L."/>
            <person name="Gao P.J."/>
            <person name="Chen G.J."/>
            <person name="Wang L.S."/>
        </authorList>
    </citation>
    <scope>NUCLEOTIDE SEQUENCE [LARGE SCALE GENOMIC DNA]</scope>
    <source>
        <strain evidence="5 6">PG-01</strain>
    </source>
</reference>
<evidence type="ECO:0000259" key="4">
    <source>
        <dbReference type="Pfam" id="PF20257"/>
    </source>
</evidence>
<evidence type="ECO:0000313" key="6">
    <source>
        <dbReference type="Proteomes" id="UP000030185"/>
    </source>
</evidence>
<dbReference type="eggNOG" id="COG1912">
    <property type="taxonomic scope" value="Bacteria"/>
</dbReference>
<evidence type="ECO:0000259" key="3">
    <source>
        <dbReference type="Pfam" id="PF01887"/>
    </source>
</evidence>
<dbReference type="SUPFAM" id="SSF102522">
    <property type="entry name" value="Bacterial fluorinating enzyme, N-terminal domain"/>
    <property type="match status" value="1"/>
</dbReference>
<dbReference type="Proteomes" id="UP000030185">
    <property type="component" value="Unassembled WGS sequence"/>
</dbReference>
<dbReference type="Pfam" id="PF20257">
    <property type="entry name" value="SAM_HAT_C"/>
    <property type="match status" value="1"/>
</dbReference>
<evidence type="ECO:0000256" key="1">
    <source>
        <dbReference type="ARBA" id="ARBA00022691"/>
    </source>
</evidence>
<dbReference type="InterPro" id="IPR046470">
    <property type="entry name" value="SAM_HAT_C"/>
</dbReference>
<evidence type="ECO:0000256" key="2">
    <source>
        <dbReference type="ARBA" id="ARBA00024035"/>
    </source>
</evidence>
<name>A0A098LCX3_9BACT</name>
<dbReference type="InterPro" id="IPR046469">
    <property type="entry name" value="SAM_HAT_N"/>
</dbReference>
<organism evidence="5 6">
    <name type="scientific">Sporocytophaga myxococcoides</name>
    <dbReference type="NCBI Taxonomy" id="153721"/>
    <lineage>
        <taxon>Bacteria</taxon>
        <taxon>Pseudomonadati</taxon>
        <taxon>Bacteroidota</taxon>
        <taxon>Cytophagia</taxon>
        <taxon>Cytophagales</taxon>
        <taxon>Cytophagaceae</taxon>
        <taxon>Sporocytophaga</taxon>
    </lineage>
</organism>
<dbReference type="EMBL" id="BBLT01000002">
    <property type="protein sequence ID" value="GAL84237.1"/>
    <property type="molecule type" value="Genomic_DNA"/>
</dbReference>
<dbReference type="InterPro" id="IPR023227">
    <property type="entry name" value="SAM_OH_AdoTrfase_C_sf"/>
</dbReference>
<dbReference type="AlphaFoldDB" id="A0A098LCX3"/>
<feature type="domain" description="S-adenosyl-l-methionine hydroxide adenosyltransferase N-terminal" evidence="3">
    <location>
        <begin position="1"/>
        <end position="138"/>
    </location>
</feature>
<dbReference type="PANTHER" id="PTHR35092:SF1">
    <property type="entry name" value="CHLORINASE MJ1651"/>
    <property type="match status" value="1"/>
</dbReference>
<comment type="similarity">
    <text evidence="2">Belongs to the SAM hydrolase / SAM-dependent halogenase family.</text>
</comment>
<dbReference type="Gene3D" id="2.40.30.90">
    <property type="entry name" value="Bacterial fluorinating enzyme like"/>
    <property type="match status" value="1"/>
</dbReference>
<dbReference type="InterPro" id="IPR002747">
    <property type="entry name" value="SAM_OH_AdoTrfase"/>
</dbReference>
<evidence type="ECO:0008006" key="7">
    <source>
        <dbReference type="Google" id="ProtNLM"/>
    </source>
</evidence>
<feature type="domain" description="S-adenosyl-l-methionine hydroxide adenosyltransferase C-terminal" evidence="4">
    <location>
        <begin position="161"/>
        <end position="245"/>
    </location>
</feature>
<dbReference type="PIRSF" id="PIRSF006779">
    <property type="entry name" value="UCP006779"/>
    <property type="match status" value="1"/>
</dbReference>
<comment type="caution">
    <text evidence="5">The sequence shown here is derived from an EMBL/GenBank/DDBJ whole genome shotgun (WGS) entry which is preliminary data.</text>
</comment>
<keyword evidence="1" id="KW-0949">S-adenosyl-L-methionine</keyword>
<dbReference type="Pfam" id="PF01887">
    <property type="entry name" value="SAM_HAT_N"/>
    <property type="match status" value="1"/>
</dbReference>